<feature type="region of interest" description="Disordered" evidence="7">
    <location>
        <begin position="83"/>
        <end position="116"/>
    </location>
</feature>
<dbReference type="InterPro" id="IPR024528">
    <property type="entry name" value="ThrE_2"/>
</dbReference>
<evidence type="ECO:0000256" key="8">
    <source>
        <dbReference type="SAM" id="Phobius"/>
    </source>
</evidence>
<protein>
    <recommendedName>
        <fullName evidence="13">Threonine/serine exporter-like N-terminal domain-containing protein</fullName>
    </recommendedName>
</protein>
<feature type="compositionally biased region" description="Low complexity" evidence="7">
    <location>
        <begin position="678"/>
        <end position="687"/>
    </location>
</feature>
<evidence type="ECO:0000256" key="1">
    <source>
        <dbReference type="ARBA" id="ARBA00004651"/>
    </source>
</evidence>
<keyword evidence="4 8" id="KW-1133">Transmembrane helix</keyword>
<keyword evidence="5 8" id="KW-0472">Membrane</keyword>
<name>A0A0W8ILC6_9MICC</name>
<feature type="transmembrane region" description="Helical" evidence="8">
    <location>
        <begin position="516"/>
        <end position="533"/>
    </location>
</feature>
<dbReference type="InterPro" id="IPR050539">
    <property type="entry name" value="ThrE_Dicarb/AminoAcid_Exp"/>
</dbReference>
<evidence type="ECO:0000259" key="9">
    <source>
        <dbReference type="Pfam" id="PF06738"/>
    </source>
</evidence>
<evidence type="ECO:0000256" key="2">
    <source>
        <dbReference type="ARBA" id="ARBA00022475"/>
    </source>
</evidence>
<feature type="compositionally biased region" description="Gly residues" evidence="7">
    <location>
        <begin position="1"/>
        <end position="15"/>
    </location>
</feature>
<feature type="transmembrane region" description="Helical" evidence="8">
    <location>
        <begin position="417"/>
        <end position="436"/>
    </location>
</feature>
<dbReference type="EMBL" id="LQBM01000001">
    <property type="protein sequence ID" value="KUG60416.1"/>
    <property type="molecule type" value="Genomic_DNA"/>
</dbReference>
<evidence type="ECO:0000313" key="12">
    <source>
        <dbReference type="Proteomes" id="UP000054023"/>
    </source>
</evidence>
<feature type="transmembrane region" description="Helical" evidence="8">
    <location>
        <begin position="448"/>
        <end position="469"/>
    </location>
</feature>
<evidence type="ECO:0000256" key="4">
    <source>
        <dbReference type="ARBA" id="ARBA00022989"/>
    </source>
</evidence>
<dbReference type="InterPro" id="IPR010619">
    <property type="entry name" value="ThrE-like_N"/>
</dbReference>
<dbReference type="Proteomes" id="UP000054023">
    <property type="component" value="Unassembled WGS sequence"/>
</dbReference>
<feature type="region of interest" description="Disordered" evidence="7">
    <location>
        <begin position="144"/>
        <end position="171"/>
    </location>
</feature>
<feature type="compositionally biased region" description="Low complexity" evidence="7">
    <location>
        <begin position="698"/>
        <end position="717"/>
    </location>
</feature>
<evidence type="ECO:0000256" key="6">
    <source>
        <dbReference type="ARBA" id="ARBA00034125"/>
    </source>
</evidence>
<comment type="similarity">
    <text evidence="6">Belongs to the ThrE exporter (TC 2.A.79) family.</text>
</comment>
<dbReference type="PANTHER" id="PTHR34390">
    <property type="entry name" value="UPF0442 PROTEIN YJJB-RELATED"/>
    <property type="match status" value="1"/>
</dbReference>
<feature type="region of interest" description="Disordered" evidence="7">
    <location>
        <begin position="1"/>
        <end position="42"/>
    </location>
</feature>
<evidence type="ECO:0000313" key="11">
    <source>
        <dbReference type="EMBL" id="KUG60416.1"/>
    </source>
</evidence>
<feature type="transmembrane region" description="Helical" evidence="8">
    <location>
        <begin position="568"/>
        <end position="587"/>
    </location>
</feature>
<gene>
    <name evidence="11" type="ORF">AVL63_08515</name>
</gene>
<feature type="compositionally biased region" description="Basic residues" evidence="7">
    <location>
        <begin position="642"/>
        <end position="652"/>
    </location>
</feature>
<dbReference type="GO" id="GO:0005886">
    <property type="term" value="C:plasma membrane"/>
    <property type="evidence" value="ECO:0007669"/>
    <property type="project" value="UniProtKB-SubCell"/>
</dbReference>
<feature type="transmembrane region" description="Helical" evidence="8">
    <location>
        <begin position="489"/>
        <end position="509"/>
    </location>
</feature>
<evidence type="ECO:0000256" key="3">
    <source>
        <dbReference type="ARBA" id="ARBA00022692"/>
    </source>
</evidence>
<sequence>MDGLGVDGSGAGGPGAESTRINGTGVDAGGQGAAIDPRIDRQEQAALPLPIVRPADEPEAELSFTQSLTQHVVDSWNHSAAEEAHLDWPESRQDQDSAPDREPYRFEDSSAPPLFPTGTYFPPDTGTGVRAHPGTGVVTGAAAVPGSGRPADGGAAPATSHTEAPTQDGVTPVRRVSFPGRLLAQKLIRPVSQVSQATGQMSTLDWLSGTPFENPHQAQEPGEADELVTINLVLDLGEALFRYGAGALEVETSILAVTSACGMKNTDVDITNQSIILNWSPPGKVPYSRVRVVRSWSANFRALSEVHTLVTDIAFGRITRAEAEETLQDILRDPKPYPRWVVATAGALFAGLFASYTGAPLLDASLGFLATLLVLAVIRQLTIWRVPEIFTLAVGGFLATAVALCALTLGAPITTSMVVAGGLMILLPSVRIVSAIQDAINAFPITAAGRLVSSLVAFSGLTAGIMVGVVLTGRAGAPELDVTREIMRIYHPGVLTALVFLTAITAAIVQQAPYRLLLPTGAVAALGFGGVSVGEMMGFGGWFTPILGATVVGALARVVALRLRAPQLVVAVPAMMFMLPGLIVFRGMYQIAISQSSVNRTAGLYEIFDALIIIMAIAAGIVLGDVLMRPLTKRLQSNERTKGRRRRARSRTGTREIRHSQDQGLGRYWAHANRPDAADCPPAGAGAQSCPDRRRRSPGPLAGGAAAAHPGALRLRLCPGDDPRPGQPGAGRGRAVRAARHCAGAGDRSGVVPARRRGAGSARDHRGARR</sequence>
<keyword evidence="3 8" id="KW-0812">Transmembrane</keyword>
<feature type="compositionally biased region" description="Basic and acidic residues" evidence="7">
    <location>
        <begin position="83"/>
        <end position="108"/>
    </location>
</feature>
<keyword evidence="12" id="KW-1185">Reference proteome</keyword>
<organism evidence="11 12">
    <name type="scientific">Nesterenkonia jeotgali</name>
    <dbReference type="NCBI Taxonomy" id="317018"/>
    <lineage>
        <taxon>Bacteria</taxon>
        <taxon>Bacillati</taxon>
        <taxon>Actinomycetota</taxon>
        <taxon>Actinomycetes</taxon>
        <taxon>Micrococcales</taxon>
        <taxon>Micrococcaceae</taxon>
        <taxon>Nesterenkonia</taxon>
    </lineage>
</organism>
<feature type="transmembrane region" description="Helical" evidence="8">
    <location>
        <begin position="539"/>
        <end position="561"/>
    </location>
</feature>
<dbReference type="PANTHER" id="PTHR34390:SF2">
    <property type="entry name" value="SUCCINATE TRANSPORTER SUBUNIT YJJP-RELATED"/>
    <property type="match status" value="1"/>
</dbReference>
<dbReference type="Pfam" id="PF06738">
    <property type="entry name" value="ThrE"/>
    <property type="match status" value="1"/>
</dbReference>
<feature type="region of interest" description="Disordered" evidence="7">
    <location>
        <begin position="676"/>
        <end position="770"/>
    </location>
</feature>
<feature type="compositionally biased region" description="Polar residues" evidence="7">
    <location>
        <begin position="159"/>
        <end position="169"/>
    </location>
</feature>
<evidence type="ECO:0000256" key="7">
    <source>
        <dbReference type="SAM" id="MobiDB-lite"/>
    </source>
</evidence>
<feature type="domain" description="Threonine/Serine exporter ThrE" evidence="10">
    <location>
        <begin position="497"/>
        <end position="625"/>
    </location>
</feature>
<reference evidence="12" key="1">
    <citation type="submission" date="2015-12" db="EMBL/GenBank/DDBJ databases">
        <authorList>
            <person name="Nair G.R."/>
            <person name="Kaur G."/>
            <person name="Mayilraj S."/>
        </authorList>
    </citation>
    <scope>NUCLEOTIDE SEQUENCE [LARGE SCALE GENOMIC DNA]</scope>
    <source>
        <strain evidence="12">CD08_7</strain>
    </source>
</reference>
<dbReference type="STRING" id="317018.AVL63_08515"/>
<accession>A0A0W8ILC6</accession>
<feature type="transmembrane region" description="Helical" evidence="8">
    <location>
        <begin position="364"/>
        <end position="382"/>
    </location>
</feature>
<feature type="transmembrane region" description="Helical" evidence="8">
    <location>
        <begin position="607"/>
        <end position="628"/>
    </location>
</feature>
<comment type="subcellular location">
    <subcellularLocation>
        <location evidence="1">Cell membrane</location>
        <topology evidence="1">Multi-pass membrane protein</topology>
    </subcellularLocation>
</comment>
<feature type="domain" description="Threonine/serine exporter-like N-terminal" evidence="9">
    <location>
        <begin position="232"/>
        <end position="471"/>
    </location>
</feature>
<evidence type="ECO:0008006" key="13">
    <source>
        <dbReference type="Google" id="ProtNLM"/>
    </source>
</evidence>
<evidence type="ECO:0000256" key="5">
    <source>
        <dbReference type="ARBA" id="ARBA00023136"/>
    </source>
</evidence>
<dbReference type="GO" id="GO:0015744">
    <property type="term" value="P:succinate transport"/>
    <property type="evidence" value="ECO:0007669"/>
    <property type="project" value="TreeGrafter"/>
</dbReference>
<dbReference type="GO" id="GO:0022857">
    <property type="term" value="F:transmembrane transporter activity"/>
    <property type="evidence" value="ECO:0007669"/>
    <property type="project" value="InterPro"/>
</dbReference>
<feature type="region of interest" description="Disordered" evidence="7">
    <location>
        <begin position="637"/>
        <end position="664"/>
    </location>
</feature>
<evidence type="ECO:0000259" key="10">
    <source>
        <dbReference type="Pfam" id="PF12821"/>
    </source>
</evidence>
<dbReference type="AlphaFoldDB" id="A0A0W8ILC6"/>
<proteinExistence type="inferred from homology"/>
<keyword evidence="2" id="KW-1003">Cell membrane</keyword>
<comment type="caution">
    <text evidence="11">The sequence shown here is derived from an EMBL/GenBank/DDBJ whole genome shotgun (WGS) entry which is preliminary data.</text>
</comment>
<dbReference type="Pfam" id="PF12821">
    <property type="entry name" value="ThrE_2"/>
    <property type="match status" value="1"/>
</dbReference>
<feature type="transmembrane region" description="Helical" evidence="8">
    <location>
        <begin position="389"/>
        <end position="411"/>
    </location>
</feature>